<name>A0A0E0BB67_9ORYZ</name>
<sequence>MLVQVVAAVEGEVAVGLMAVLDGDLVLALGMARQVAVEHMLVEAEEEEVVEVDRMANPDTVPVLGLVMDKLVGMDHMVEDMLKEGVADKVAVVDKMVDLDQVMALALGMVKLEGMGRTVVGMLRLVAKVVVAVVDRAVLVAAGMVVDQEADLEVRMVDTHKNM</sequence>
<dbReference type="EnsemblPlants" id="OGLUM10G11650.1">
    <property type="protein sequence ID" value="OGLUM10G11650.1"/>
    <property type="gene ID" value="OGLUM10G11650"/>
</dbReference>
<proteinExistence type="predicted"/>
<reference evidence="1" key="2">
    <citation type="submission" date="2018-05" db="EMBL/GenBank/DDBJ databases">
        <title>OgluRS3 (Oryza glumaepatula Reference Sequence Version 3).</title>
        <authorList>
            <person name="Zhang J."/>
            <person name="Kudrna D."/>
            <person name="Lee S."/>
            <person name="Talag J."/>
            <person name="Welchert J."/>
            <person name="Wing R.A."/>
        </authorList>
    </citation>
    <scope>NUCLEOTIDE SEQUENCE [LARGE SCALE GENOMIC DNA]</scope>
</reference>
<accession>A0A0E0BB67</accession>
<evidence type="ECO:0000313" key="2">
    <source>
        <dbReference type="Proteomes" id="UP000026961"/>
    </source>
</evidence>
<evidence type="ECO:0000313" key="1">
    <source>
        <dbReference type="EnsemblPlants" id="OGLUM10G11650.1"/>
    </source>
</evidence>
<reference evidence="1" key="1">
    <citation type="submission" date="2015-04" db="UniProtKB">
        <authorList>
            <consortium name="EnsemblPlants"/>
        </authorList>
    </citation>
    <scope>IDENTIFICATION</scope>
</reference>
<keyword evidence="2" id="KW-1185">Reference proteome</keyword>
<dbReference type="HOGENOM" id="CLU_1689542_0_0_1"/>
<dbReference type="AlphaFoldDB" id="A0A0E0BB67"/>
<dbReference type="Proteomes" id="UP000026961">
    <property type="component" value="Chromosome 10"/>
</dbReference>
<organism evidence="1">
    <name type="scientific">Oryza glumipatula</name>
    <dbReference type="NCBI Taxonomy" id="40148"/>
    <lineage>
        <taxon>Eukaryota</taxon>
        <taxon>Viridiplantae</taxon>
        <taxon>Streptophyta</taxon>
        <taxon>Embryophyta</taxon>
        <taxon>Tracheophyta</taxon>
        <taxon>Spermatophyta</taxon>
        <taxon>Magnoliopsida</taxon>
        <taxon>Liliopsida</taxon>
        <taxon>Poales</taxon>
        <taxon>Poaceae</taxon>
        <taxon>BOP clade</taxon>
        <taxon>Oryzoideae</taxon>
        <taxon>Oryzeae</taxon>
        <taxon>Oryzinae</taxon>
        <taxon>Oryza</taxon>
    </lineage>
</organism>
<protein>
    <submittedName>
        <fullName evidence="1">Uncharacterized protein</fullName>
    </submittedName>
</protein>
<dbReference type="Gramene" id="OGLUM10G11650.1">
    <property type="protein sequence ID" value="OGLUM10G11650.1"/>
    <property type="gene ID" value="OGLUM10G11650"/>
</dbReference>